<gene>
    <name evidence="2" type="ORF">HAX54_011380</name>
</gene>
<feature type="region of interest" description="Disordered" evidence="1">
    <location>
        <begin position="1"/>
        <end position="73"/>
    </location>
</feature>
<proteinExistence type="predicted"/>
<feature type="compositionally biased region" description="Basic and acidic residues" evidence="1">
    <location>
        <begin position="33"/>
        <end position="47"/>
    </location>
</feature>
<evidence type="ECO:0000313" key="3">
    <source>
        <dbReference type="Proteomes" id="UP000823775"/>
    </source>
</evidence>
<feature type="non-terminal residue" evidence="2">
    <location>
        <position position="1"/>
    </location>
</feature>
<dbReference type="Proteomes" id="UP000823775">
    <property type="component" value="Unassembled WGS sequence"/>
</dbReference>
<organism evidence="2 3">
    <name type="scientific">Datura stramonium</name>
    <name type="common">Jimsonweed</name>
    <name type="synonym">Common thornapple</name>
    <dbReference type="NCBI Taxonomy" id="4076"/>
    <lineage>
        <taxon>Eukaryota</taxon>
        <taxon>Viridiplantae</taxon>
        <taxon>Streptophyta</taxon>
        <taxon>Embryophyta</taxon>
        <taxon>Tracheophyta</taxon>
        <taxon>Spermatophyta</taxon>
        <taxon>Magnoliopsida</taxon>
        <taxon>eudicotyledons</taxon>
        <taxon>Gunneridae</taxon>
        <taxon>Pentapetalae</taxon>
        <taxon>asterids</taxon>
        <taxon>lamiids</taxon>
        <taxon>Solanales</taxon>
        <taxon>Solanaceae</taxon>
        <taxon>Solanoideae</taxon>
        <taxon>Datureae</taxon>
        <taxon>Datura</taxon>
    </lineage>
</organism>
<feature type="compositionally biased region" description="Polar residues" evidence="1">
    <location>
        <begin position="50"/>
        <end position="66"/>
    </location>
</feature>
<comment type="caution">
    <text evidence="2">The sequence shown here is derived from an EMBL/GenBank/DDBJ whole genome shotgun (WGS) entry which is preliminary data.</text>
</comment>
<evidence type="ECO:0000313" key="2">
    <source>
        <dbReference type="EMBL" id="MCD7471096.1"/>
    </source>
</evidence>
<accession>A0ABS8TJF0</accession>
<reference evidence="2 3" key="1">
    <citation type="journal article" date="2021" name="BMC Genomics">
        <title>Datura genome reveals duplications of psychoactive alkaloid biosynthetic genes and high mutation rate following tissue culture.</title>
        <authorList>
            <person name="Rajewski A."/>
            <person name="Carter-House D."/>
            <person name="Stajich J."/>
            <person name="Litt A."/>
        </authorList>
    </citation>
    <scope>NUCLEOTIDE SEQUENCE [LARGE SCALE GENOMIC DNA]</scope>
    <source>
        <strain evidence="2">AR-01</strain>
    </source>
</reference>
<sequence>PSSTWPGTTHKYQHHKECRDTAGSISAPRSATRRRDGALSSVVHRDVLGGQNSNLNSTRNRSCKTQFKSKKER</sequence>
<dbReference type="EMBL" id="JACEIK010001644">
    <property type="protein sequence ID" value="MCD7471096.1"/>
    <property type="molecule type" value="Genomic_DNA"/>
</dbReference>
<keyword evidence="3" id="KW-1185">Reference proteome</keyword>
<protein>
    <submittedName>
        <fullName evidence="2">Uncharacterized protein</fullName>
    </submittedName>
</protein>
<evidence type="ECO:0000256" key="1">
    <source>
        <dbReference type="SAM" id="MobiDB-lite"/>
    </source>
</evidence>
<name>A0ABS8TJF0_DATST</name>